<organism evidence="1 2">
    <name type="scientific">Stieleria marina</name>
    <dbReference type="NCBI Taxonomy" id="1930275"/>
    <lineage>
        <taxon>Bacteria</taxon>
        <taxon>Pseudomonadati</taxon>
        <taxon>Planctomycetota</taxon>
        <taxon>Planctomycetia</taxon>
        <taxon>Pirellulales</taxon>
        <taxon>Pirellulaceae</taxon>
        <taxon>Stieleria</taxon>
    </lineage>
</organism>
<dbReference type="AlphaFoldDB" id="A0A517P0G9"/>
<dbReference type="Proteomes" id="UP000319817">
    <property type="component" value="Chromosome"/>
</dbReference>
<name>A0A517P0G9_9BACT</name>
<reference evidence="1 2" key="1">
    <citation type="submission" date="2019-02" db="EMBL/GenBank/DDBJ databases">
        <title>Deep-cultivation of Planctomycetes and their phenomic and genomic characterization uncovers novel biology.</title>
        <authorList>
            <person name="Wiegand S."/>
            <person name="Jogler M."/>
            <person name="Boedeker C."/>
            <person name="Pinto D."/>
            <person name="Vollmers J."/>
            <person name="Rivas-Marin E."/>
            <person name="Kohn T."/>
            <person name="Peeters S.H."/>
            <person name="Heuer A."/>
            <person name="Rast P."/>
            <person name="Oberbeckmann S."/>
            <person name="Bunk B."/>
            <person name="Jeske O."/>
            <person name="Meyerdierks A."/>
            <person name="Storesund J.E."/>
            <person name="Kallscheuer N."/>
            <person name="Luecker S."/>
            <person name="Lage O.M."/>
            <person name="Pohl T."/>
            <person name="Merkel B.J."/>
            <person name="Hornburger P."/>
            <person name="Mueller R.-W."/>
            <person name="Bruemmer F."/>
            <person name="Labrenz M."/>
            <person name="Spormann A.M."/>
            <person name="Op den Camp H."/>
            <person name="Overmann J."/>
            <person name="Amann R."/>
            <person name="Jetten M.S.M."/>
            <person name="Mascher T."/>
            <person name="Medema M.H."/>
            <person name="Devos D.P."/>
            <person name="Kaster A.-K."/>
            <person name="Ovreas L."/>
            <person name="Rohde M."/>
            <person name="Galperin M.Y."/>
            <person name="Jogler C."/>
        </authorList>
    </citation>
    <scope>NUCLEOTIDE SEQUENCE [LARGE SCALE GENOMIC DNA]</scope>
    <source>
        <strain evidence="1 2">K23_9</strain>
    </source>
</reference>
<gene>
    <name evidence="1" type="ORF">K239x_48860</name>
</gene>
<evidence type="ECO:0000313" key="2">
    <source>
        <dbReference type="Proteomes" id="UP000319817"/>
    </source>
</evidence>
<dbReference type="EMBL" id="CP036526">
    <property type="protein sequence ID" value="QDT12873.1"/>
    <property type="molecule type" value="Genomic_DNA"/>
</dbReference>
<keyword evidence="2" id="KW-1185">Reference proteome</keyword>
<protein>
    <recommendedName>
        <fullName evidence="3">Phage integrase family protein</fullName>
    </recommendedName>
</protein>
<evidence type="ECO:0000313" key="1">
    <source>
        <dbReference type="EMBL" id="QDT12873.1"/>
    </source>
</evidence>
<sequence length="65" mass="6955">MSLTNCLNRHATATCLFSATQGEERARIYTLSYMTGLRKGEVASLTKGSFKLTGKSPILTVGGKS</sequence>
<accession>A0A517P0G9</accession>
<evidence type="ECO:0008006" key="3">
    <source>
        <dbReference type="Google" id="ProtNLM"/>
    </source>
</evidence>
<proteinExistence type="predicted"/>